<comment type="caution">
    <text evidence="3">The sequence shown here is derived from an EMBL/GenBank/DDBJ whole genome shotgun (WGS) entry which is preliminary data.</text>
</comment>
<name>A0A0G0MRM9_9BACT</name>
<feature type="domain" description="Band 7" evidence="2">
    <location>
        <begin position="25"/>
        <end position="207"/>
    </location>
</feature>
<dbReference type="EMBL" id="LBWK01000002">
    <property type="protein sequence ID" value="KKR05828.1"/>
    <property type="molecule type" value="Genomic_DNA"/>
</dbReference>
<dbReference type="PANTHER" id="PTHR23222">
    <property type="entry name" value="PROHIBITIN"/>
    <property type="match status" value="1"/>
</dbReference>
<dbReference type="InterPro" id="IPR001107">
    <property type="entry name" value="Band_7"/>
</dbReference>
<gene>
    <name evidence="3" type="ORF">UT34_C0002G0335</name>
</gene>
<dbReference type="SMART" id="SM00244">
    <property type="entry name" value="PHB"/>
    <property type="match status" value="1"/>
</dbReference>
<feature type="transmembrane region" description="Helical" evidence="1">
    <location>
        <begin position="6"/>
        <end position="30"/>
    </location>
</feature>
<protein>
    <submittedName>
        <fullName evidence="3">Band 7 protein</fullName>
    </submittedName>
</protein>
<dbReference type="GO" id="GO:0016020">
    <property type="term" value="C:membrane"/>
    <property type="evidence" value="ECO:0007669"/>
    <property type="project" value="InterPro"/>
</dbReference>
<dbReference type="STRING" id="1619100.UT34_C0002G0335"/>
<dbReference type="Pfam" id="PF01145">
    <property type="entry name" value="Band_7"/>
    <property type="match status" value="1"/>
</dbReference>
<dbReference type="Proteomes" id="UP000034799">
    <property type="component" value="Unassembled WGS sequence"/>
</dbReference>
<dbReference type="CDD" id="cd03401">
    <property type="entry name" value="SPFH_prohibitin"/>
    <property type="match status" value="1"/>
</dbReference>
<dbReference type="Gene3D" id="3.30.479.30">
    <property type="entry name" value="Band 7 domain"/>
    <property type="match status" value="1"/>
</dbReference>
<keyword evidence="1" id="KW-0812">Transmembrane</keyword>
<dbReference type="AlphaFoldDB" id="A0A0G0MRM9"/>
<reference evidence="3 4" key="1">
    <citation type="journal article" date="2015" name="Nature">
        <title>rRNA introns, odd ribosomes, and small enigmatic genomes across a large radiation of phyla.</title>
        <authorList>
            <person name="Brown C.T."/>
            <person name="Hug L.A."/>
            <person name="Thomas B.C."/>
            <person name="Sharon I."/>
            <person name="Castelle C.J."/>
            <person name="Singh A."/>
            <person name="Wilkins M.J."/>
            <person name="Williams K.H."/>
            <person name="Banfield J.F."/>
        </authorList>
    </citation>
    <scope>NUCLEOTIDE SEQUENCE [LARGE SCALE GENOMIC DNA]</scope>
</reference>
<dbReference type="PANTHER" id="PTHR23222:SF0">
    <property type="entry name" value="PROHIBITIN 1"/>
    <property type="match status" value="1"/>
</dbReference>
<organism evidence="3 4">
    <name type="scientific">candidate division WS6 bacterium GW2011_GWF2_39_15</name>
    <dbReference type="NCBI Taxonomy" id="1619100"/>
    <lineage>
        <taxon>Bacteria</taxon>
        <taxon>Candidatus Dojkabacteria</taxon>
    </lineage>
</organism>
<evidence type="ECO:0000256" key="1">
    <source>
        <dbReference type="SAM" id="Phobius"/>
    </source>
</evidence>
<dbReference type="SUPFAM" id="SSF117892">
    <property type="entry name" value="Band 7/SPFH domain"/>
    <property type="match status" value="1"/>
</dbReference>
<keyword evidence="1" id="KW-0472">Membrane</keyword>
<dbReference type="InterPro" id="IPR000163">
    <property type="entry name" value="Prohibitin"/>
</dbReference>
<proteinExistence type="predicted"/>
<sequence>MENQKAKLIIVAGTGIALALILFASTFYTVRYGTIAVVTRFGEIVGGSVKPGLHIKVPFVDQVLVYRTQKIIYETLSTEAYSNSQSEADYQDYAVDTTTKDGQQISVRYTVRFSVNPNKVKEIAEKLGTEQEVVEKIVKTDSRIWARNMPRSYSAIDLYTGNIQEVSEKISEKLAPLFEENGITLDEFGIRSINFQDEYVTTVEQKQIEKERITTEEYIAQQEEFKKKASITRAEGEAAAQKLQQATLSDNLIKKLYIEKWDGKLPTTTTGADSGLILNLNK</sequence>
<evidence type="ECO:0000313" key="4">
    <source>
        <dbReference type="Proteomes" id="UP000034799"/>
    </source>
</evidence>
<accession>A0A0G0MRM9</accession>
<dbReference type="InterPro" id="IPR036013">
    <property type="entry name" value="Band_7/SPFH_dom_sf"/>
</dbReference>
<evidence type="ECO:0000259" key="2">
    <source>
        <dbReference type="SMART" id="SM00244"/>
    </source>
</evidence>
<keyword evidence="1" id="KW-1133">Transmembrane helix</keyword>
<evidence type="ECO:0000313" key="3">
    <source>
        <dbReference type="EMBL" id="KKR05828.1"/>
    </source>
</evidence>